<feature type="transmembrane region" description="Helical" evidence="1">
    <location>
        <begin position="56"/>
        <end position="76"/>
    </location>
</feature>
<dbReference type="EMBL" id="RWGY01000004">
    <property type="protein sequence ID" value="TVU47940.1"/>
    <property type="molecule type" value="Genomic_DNA"/>
</dbReference>
<comment type="caution">
    <text evidence="2">The sequence shown here is derived from an EMBL/GenBank/DDBJ whole genome shotgun (WGS) entry which is preliminary data.</text>
</comment>
<reference evidence="2 3" key="1">
    <citation type="journal article" date="2019" name="Sci. Rep.">
        <title>A high-quality genome of Eragrostis curvula grass provides insights into Poaceae evolution and supports new strategies to enhance forage quality.</title>
        <authorList>
            <person name="Carballo J."/>
            <person name="Santos B.A.C.M."/>
            <person name="Zappacosta D."/>
            <person name="Garbus I."/>
            <person name="Selva J.P."/>
            <person name="Gallo C.A."/>
            <person name="Diaz A."/>
            <person name="Albertini E."/>
            <person name="Caccamo M."/>
            <person name="Echenique V."/>
        </authorList>
    </citation>
    <scope>NUCLEOTIDE SEQUENCE [LARGE SCALE GENOMIC DNA]</scope>
    <source>
        <strain evidence="3">cv. Victoria</strain>
        <tissue evidence="2">Leaf</tissue>
    </source>
</reference>
<dbReference type="Gramene" id="TVU47940">
    <property type="protein sequence ID" value="TVU47940"/>
    <property type="gene ID" value="EJB05_07558"/>
</dbReference>
<organism evidence="2 3">
    <name type="scientific">Eragrostis curvula</name>
    <name type="common">weeping love grass</name>
    <dbReference type="NCBI Taxonomy" id="38414"/>
    <lineage>
        <taxon>Eukaryota</taxon>
        <taxon>Viridiplantae</taxon>
        <taxon>Streptophyta</taxon>
        <taxon>Embryophyta</taxon>
        <taxon>Tracheophyta</taxon>
        <taxon>Spermatophyta</taxon>
        <taxon>Magnoliopsida</taxon>
        <taxon>Liliopsida</taxon>
        <taxon>Poales</taxon>
        <taxon>Poaceae</taxon>
        <taxon>PACMAD clade</taxon>
        <taxon>Chloridoideae</taxon>
        <taxon>Eragrostideae</taxon>
        <taxon>Eragrostidinae</taxon>
        <taxon>Eragrostis</taxon>
    </lineage>
</organism>
<proteinExistence type="predicted"/>
<keyword evidence="1" id="KW-1133">Transmembrane helix</keyword>
<dbReference type="Proteomes" id="UP000324897">
    <property type="component" value="Chromosome 5"/>
</dbReference>
<evidence type="ECO:0000313" key="2">
    <source>
        <dbReference type="EMBL" id="TVU47940.1"/>
    </source>
</evidence>
<protein>
    <submittedName>
        <fullName evidence="2">Uncharacterized protein</fullName>
    </submittedName>
</protein>
<evidence type="ECO:0000313" key="3">
    <source>
        <dbReference type="Proteomes" id="UP000324897"/>
    </source>
</evidence>
<keyword evidence="1" id="KW-0812">Transmembrane</keyword>
<evidence type="ECO:0000256" key="1">
    <source>
        <dbReference type="SAM" id="Phobius"/>
    </source>
</evidence>
<gene>
    <name evidence="2" type="ORF">EJB05_07558</name>
</gene>
<keyword evidence="3" id="KW-1185">Reference proteome</keyword>
<sequence>MRCGLRRPGAVDAIRVVTAGQHETDAPGAAANHHQIELSASPTYDNEVHLLPLDQATAALSVVVGCVPIISFLVWMQFSSGQIGDWSNAALVSCDTSGILPAKA</sequence>
<accession>A0A5J9WKS8</accession>
<feature type="non-terminal residue" evidence="2">
    <location>
        <position position="1"/>
    </location>
</feature>
<name>A0A5J9WKS8_9POAL</name>
<keyword evidence="1" id="KW-0472">Membrane</keyword>
<dbReference type="AlphaFoldDB" id="A0A5J9WKS8"/>